<accession>B0D6A6</accession>
<reference evidence="1 2" key="1">
    <citation type="journal article" date="2008" name="Nature">
        <title>The genome of Laccaria bicolor provides insights into mycorrhizal symbiosis.</title>
        <authorList>
            <person name="Martin F."/>
            <person name="Aerts A."/>
            <person name="Ahren D."/>
            <person name="Brun A."/>
            <person name="Danchin E.G.J."/>
            <person name="Duchaussoy F."/>
            <person name="Gibon J."/>
            <person name="Kohler A."/>
            <person name="Lindquist E."/>
            <person name="Pereda V."/>
            <person name="Salamov A."/>
            <person name="Shapiro H.J."/>
            <person name="Wuyts J."/>
            <person name="Blaudez D."/>
            <person name="Buee M."/>
            <person name="Brokstein P."/>
            <person name="Canbaeck B."/>
            <person name="Cohen D."/>
            <person name="Courty P.E."/>
            <person name="Coutinho P.M."/>
            <person name="Delaruelle C."/>
            <person name="Detter J.C."/>
            <person name="Deveau A."/>
            <person name="DiFazio S."/>
            <person name="Duplessis S."/>
            <person name="Fraissinet-Tachet L."/>
            <person name="Lucic E."/>
            <person name="Frey-Klett P."/>
            <person name="Fourrey C."/>
            <person name="Feussner I."/>
            <person name="Gay G."/>
            <person name="Grimwood J."/>
            <person name="Hoegger P.J."/>
            <person name="Jain P."/>
            <person name="Kilaru S."/>
            <person name="Labbe J."/>
            <person name="Lin Y.C."/>
            <person name="Legue V."/>
            <person name="Le Tacon F."/>
            <person name="Marmeisse R."/>
            <person name="Melayah D."/>
            <person name="Montanini B."/>
            <person name="Muratet M."/>
            <person name="Nehls U."/>
            <person name="Niculita-Hirzel H."/>
            <person name="Oudot-Le Secq M.P."/>
            <person name="Peter M."/>
            <person name="Quesneville H."/>
            <person name="Rajashekar B."/>
            <person name="Reich M."/>
            <person name="Rouhier N."/>
            <person name="Schmutz J."/>
            <person name="Yin T."/>
            <person name="Chalot M."/>
            <person name="Henrissat B."/>
            <person name="Kuees U."/>
            <person name="Lucas S."/>
            <person name="Van de Peer Y."/>
            <person name="Podila G.K."/>
            <person name="Polle A."/>
            <person name="Pukkila P.J."/>
            <person name="Richardson P.M."/>
            <person name="Rouze P."/>
            <person name="Sanders I.R."/>
            <person name="Stajich J.E."/>
            <person name="Tunlid A."/>
            <person name="Tuskan G."/>
            <person name="Grigoriev I.V."/>
        </authorList>
    </citation>
    <scope>NUCLEOTIDE SEQUENCE [LARGE SCALE GENOMIC DNA]</scope>
    <source>
        <strain evidence="2">S238N-H82 / ATCC MYA-4686</strain>
    </source>
</reference>
<evidence type="ECO:0000313" key="2">
    <source>
        <dbReference type="Proteomes" id="UP000001194"/>
    </source>
</evidence>
<keyword evidence="2" id="KW-1185">Reference proteome</keyword>
<sequence length="94" mass="10514">MQRCRCVLRRRTIVSCEGRGLTGSDDHLVPPIPVDQVWLSGVPLGNLRARDSDLVRFTTVGRGAIHCSRSSKRPRTPRRLSALLLESLERGTHN</sequence>
<organism evidence="2">
    <name type="scientific">Laccaria bicolor (strain S238N-H82 / ATCC MYA-4686)</name>
    <name type="common">Bicoloured deceiver</name>
    <name type="synonym">Laccaria laccata var. bicolor</name>
    <dbReference type="NCBI Taxonomy" id="486041"/>
    <lineage>
        <taxon>Eukaryota</taxon>
        <taxon>Fungi</taxon>
        <taxon>Dikarya</taxon>
        <taxon>Basidiomycota</taxon>
        <taxon>Agaricomycotina</taxon>
        <taxon>Agaricomycetes</taxon>
        <taxon>Agaricomycetidae</taxon>
        <taxon>Agaricales</taxon>
        <taxon>Agaricineae</taxon>
        <taxon>Hydnangiaceae</taxon>
        <taxon>Laccaria</taxon>
    </lineage>
</organism>
<dbReference type="GeneID" id="6075171"/>
<evidence type="ECO:0000313" key="1">
    <source>
        <dbReference type="EMBL" id="EDR10161.1"/>
    </source>
</evidence>
<gene>
    <name evidence="1" type="ORF">LACBIDRAFT_318249</name>
</gene>
<dbReference type="HOGENOM" id="CLU_2386549_0_0_1"/>
<dbReference type="RefSeq" id="XP_001879546.1">
    <property type="nucleotide sequence ID" value="XM_001879511.1"/>
</dbReference>
<name>B0D6A6_LACBS</name>
<dbReference type="Proteomes" id="UP000001194">
    <property type="component" value="Unassembled WGS sequence"/>
</dbReference>
<proteinExistence type="predicted"/>
<protein>
    <submittedName>
        <fullName evidence="1">Predicted protein</fullName>
    </submittedName>
</protein>
<dbReference type="AlphaFoldDB" id="B0D6A6"/>
<dbReference type="InParanoid" id="B0D6A6"/>
<dbReference type="KEGG" id="lbc:LACBIDRAFT_318249"/>
<dbReference type="EMBL" id="DS547098">
    <property type="protein sequence ID" value="EDR10161.1"/>
    <property type="molecule type" value="Genomic_DNA"/>
</dbReference>